<sequence>MHSQNKHITIDERKGPVRCRAAYAYGCSSSTRRLLLPTRRGRNVCSRKSCERSFVARGREVAGAVGVQRAARECSDAARGLPAPPPAALV</sequence>
<dbReference type="Proteomes" id="UP000299102">
    <property type="component" value="Unassembled WGS sequence"/>
</dbReference>
<keyword evidence="2" id="KW-1185">Reference proteome</keyword>
<dbReference type="AlphaFoldDB" id="A0A4C1W098"/>
<reference evidence="1 2" key="1">
    <citation type="journal article" date="2019" name="Commun. Biol.">
        <title>The bagworm genome reveals a unique fibroin gene that provides high tensile strength.</title>
        <authorList>
            <person name="Kono N."/>
            <person name="Nakamura H."/>
            <person name="Ohtoshi R."/>
            <person name="Tomita M."/>
            <person name="Numata K."/>
            <person name="Arakawa K."/>
        </authorList>
    </citation>
    <scope>NUCLEOTIDE SEQUENCE [LARGE SCALE GENOMIC DNA]</scope>
</reference>
<accession>A0A4C1W098</accession>
<comment type="caution">
    <text evidence="1">The sequence shown here is derived from an EMBL/GenBank/DDBJ whole genome shotgun (WGS) entry which is preliminary data.</text>
</comment>
<evidence type="ECO:0000313" key="2">
    <source>
        <dbReference type="Proteomes" id="UP000299102"/>
    </source>
</evidence>
<gene>
    <name evidence="1" type="ORF">EVAR_27150_1</name>
</gene>
<dbReference type="EMBL" id="BGZK01000445">
    <property type="protein sequence ID" value="GBP43982.1"/>
    <property type="molecule type" value="Genomic_DNA"/>
</dbReference>
<proteinExistence type="predicted"/>
<protein>
    <submittedName>
        <fullName evidence="1">Uncharacterized protein</fullName>
    </submittedName>
</protein>
<organism evidence="1 2">
    <name type="scientific">Eumeta variegata</name>
    <name type="common">Bagworm moth</name>
    <name type="synonym">Eumeta japonica</name>
    <dbReference type="NCBI Taxonomy" id="151549"/>
    <lineage>
        <taxon>Eukaryota</taxon>
        <taxon>Metazoa</taxon>
        <taxon>Ecdysozoa</taxon>
        <taxon>Arthropoda</taxon>
        <taxon>Hexapoda</taxon>
        <taxon>Insecta</taxon>
        <taxon>Pterygota</taxon>
        <taxon>Neoptera</taxon>
        <taxon>Endopterygota</taxon>
        <taxon>Lepidoptera</taxon>
        <taxon>Glossata</taxon>
        <taxon>Ditrysia</taxon>
        <taxon>Tineoidea</taxon>
        <taxon>Psychidae</taxon>
        <taxon>Oiketicinae</taxon>
        <taxon>Eumeta</taxon>
    </lineage>
</organism>
<evidence type="ECO:0000313" key="1">
    <source>
        <dbReference type="EMBL" id="GBP43982.1"/>
    </source>
</evidence>
<name>A0A4C1W098_EUMVA</name>